<feature type="region of interest" description="Disordered" evidence="1">
    <location>
        <begin position="535"/>
        <end position="557"/>
    </location>
</feature>
<evidence type="ECO:0000256" key="1">
    <source>
        <dbReference type="SAM" id="MobiDB-lite"/>
    </source>
</evidence>
<evidence type="ECO:0000313" key="3">
    <source>
        <dbReference type="Proteomes" id="UP000076503"/>
    </source>
</evidence>
<comment type="caution">
    <text evidence="2">The sequence shown here is derived from an EMBL/GenBank/DDBJ whole genome shotgun (WGS) entry which is preliminary data.</text>
</comment>
<dbReference type="InterPro" id="IPR045538">
    <property type="entry name" value="CIS_TMP"/>
</dbReference>
<dbReference type="AlphaFoldDB" id="A0A167ACJ4"/>
<feature type="compositionally biased region" description="Polar residues" evidence="1">
    <location>
        <begin position="546"/>
        <end position="557"/>
    </location>
</feature>
<gene>
    <name evidence="2" type="ORF">N476_04245</name>
</gene>
<dbReference type="RefSeq" id="WP_063363953.1">
    <property type="nucleotide sequence ID" value="NZ_AUXZ01000130.1"/>
</dbReference>
<reference evidence="2 3" key="1">
    <citation type="submission" date="2013-07" db="EMBL/GenBank/DDBJ databases">
        <title>Comparative Genomic and Metabolomic Analysis of Twelve Strains of Pseudoalteromonas luteoviolacea.</title>
        <authorList>
            <person name="Vynne N.G."/>
            <person name="Mansson M."/>
            <person name="Gram L."/>
        </authorList>
    </citation>
    <scope>NUCLEOTIDE SEQUENCE [LARGE SCALE GENOMIC DNA]</scope>
    <source>
        <strain evidence="2 3">H33</strain>
    </source>
</reference>
<sequence length="1232" mass="137388">MMRLAIGQIGAELEAPAHLVNSGQRSIADLESLFKTWLSKEINRLQIDLPSITLPVGSVTLSDLEIVLPDIDLHRLQSDPGSYFKAIFQPAFNAALAQQLSDYVRQLPKNNYALAAPLFGELIAHSKNAVSKQAMLDVIKACELSLQHRPQQFLSLVSSAEWPSLRKHVINAFYKDEALLAASLAVISEGVVSNRSMALLTRLSEAEHYQLWLDIESLRSAYASNLHTRQRSLALLVHSYQFYKAQTAFNETVRESVIDTIKTKRTIFGALSTWFAVKGQATITAKDCKSLLNVLNKVSSKTKTLPPHKTDLAPYQSGALTQVLEHRGADLDSPQQTVEFAEQGTPYLLAQIRGALGGGCRQTIRALERLIQLLAAQTSSKELPYLSQINWRKFIAKYDIEQALPVQVRAPVQRLLTAMLAAESQYDGNLRASNKVIQLIARERKALEYNWAPKQSPKYARRIFALLCQITNLPSQFIVQFNHFFANVLGSKGGDSTEAKVVVYSALLEQVHAWLNNEYEQSEQRTSGYQLTDHNNESVENEQKQQNKGIESGTSTTNEHTALCDSAEHMLGEVSYFESSMRVVFDSKQIAQLEQIELLQLELTLSVLLPQVDETYQLIVRSEMFEASATKLKQLIASQTKRIEQIEHSSLTEQYAKSKLNDLDAQTQMSIVNSLLSALAPVCEKLGQIVNLIRTMQKSTLHSMAINQTNDLLFDAQKQSANHVSMNEADGLTDAGVETQNEKSDGPLATSGLVLARELVMITQLKRYMTALQQEISANQLGIQLHACHEVVVNLLSYVHSWKALFPVDSVSPAGKEAQQLLISTISTFDGIRKQLYALNPYLPGQLQKSSMWWVSLLDEHQIDHKDARGQGTLNAVITREAGNKAESDGSPNSPQKNSKEHLDYALQAISQLRSAKTLEEIKNQLVSYESHKSDVKHTLDSHVVAQLEGLLEGSTLFSKPKQKHKGKLSKSQHKLEASASDERLQLSNTSHEDIEKVSHVADNEAPSLVAQNINKVLKGLTLQAKKQRNRLASLNAQKIKTHSEEALAELKYHYQQSSEHFISADAGVVLLWPFLEILFNKLALLDNTDESGVLFESEASQHKAHALLCELVGIDDDETETFVINALLGLPLEHRYEEQTTIGEQERDEITNMVNAAISRWEALKGMPADAFKSMFLQRAGEVKLTANGVCIVIDSKPQDILLMKLPWGLGIVQLPWLNNDLINIEWQYGF</sequence>
<feature type="region of interest" description="Disordered" evidence="1">
    <location>
        <begin position="959"/>
        <end position="985"/>
    </location>
</feature>
<feature type="compositionally biased region" description="Basic residues" evidence="1">
    <location>
        <begin position="961"/>
        <end position="973"/>
    </location>
</feature>
<feature type="compositionally biased region" description="Basic and acidic residues" evidence="1">
    <location>
        <begin position="974"/>
        <end position="985"/>
    </location>
</feature>
<organism evidence="2 3">
    <name type="scientific">Pseudoalteromonas luteoviolacea H33</name>
    <dbReference type="NCBI Taxonomy" id="1365251"/>
    <lineage>
        <taxon>Bacteria</taxon>
        <taxon>Pseudomonadati</taxon>
        <taxon>Pseudomonadota</taxon>
        <taxon>Gammaproteobacteria</taxon>
        <taxon>Alteromonadales</taxon>
        <taxon>Pseudoalteromonadaceae</taxon>
        <taxon>Pseudoalteromonas</taxon>
    </lineage>
</organism>
<dbReference type="Proteomes" id="UP000076503">
    <property type="component" value="Unassembled WGS sequence"/>
</dbReference>
<proteinExistence type="predicted"/>
<protein>
    <submittedName>
        <fullName evidence="2">Uncharacterized protein</fullName>
    </submittedName>
</protein>
<accession>A0A167ACJ4</accession>
<dbReference type="Pfam" id="PF19268">
    <property type="entry name" value="CIS_TMP"/>
    <property type="match status" value="1"/>
</dbReference>
<evidence type="ECO:0000313" key="2">
    <source>
        <dbReference type="EMBL" id="KZN45226.1"/>
    </source>
</evidence>
<dbReference type="EMBL" id="AUXZ01000130">
    <property type="protein sequence ID" value="KZN45226.1"/>
    <property type="molecule type" value="Genomic_DNA"/>
</dbReference>
<name>A0A167ACJ4_9GAMM</name>
<feature type="compositionally biased region" description="Basic and acidic residues" evidence="1">
    <location>
        <begin position="535"/>
        <end position="545"/>
    </location>
</feature>
<dbReference type="PATRIC" id="fig|1365251.3.peg.4813"/>
<dbReference type="OrthoDB" id="499748at2"/>